<dbReference type="Proteomes" id="UP000054560">
    <property type="component" value="Unassembled WGS sequence"/>
</dbReference>
<dbReference type="EMBL" id="KQ242351">
    <property type="protein sequence ID" value="KNC79183.1"/>
    <property type="molecule type" value="Genomic_DNA"/>
</dbReference>
<sequence length="192" mass="21268">MKFRFTPVLIPGLVDFITTVKASGGAFGSLATERLGVGSVRSRLTIPPLIAAGERLELSVKPIYINFMETEHPSYDWINEGWPFGIVGHQRILVDSIPELFRMNIQIKNEGVVDCNPGQFSNGLWLPRRNQSSALSLITGKYVWISDGCLRSHQVLNETTFGLQDTFPATELGRCLKTRATRLAVFGDSISV</sequence>
<accession>A0A0L0FT90</accession>
<evidence type="ECO:0000313" key="1">
    <source>
        <dbReference type="EMBL" id="KNC79183.1"/>
    </source>
</evidence>
<name>A0A0L0FT90_9EUKA</name>
<keyword evidence="2" id="KW-1185">Reference proteome</keyword>
<dbReference type="AlphaFoldDB" id="A0A0L0FT90"/>
<organism evidence="1 2">
    <name type="scientific">Sphaeroforma arctica JP610</name>
    <dbReference type="NCBI Taxonomy" id="667725"/>
    <lineage>
        <taxon>Eukaryota</taxon>
        <taxon>Ichthyosporea</taxon>
        <taxon>Ichthyophonida</taxon>
        <taxon>Sphaeroforma</taxon>
    </lineage>
</organism>
<dbReference type="GeneID" id="25908922"/>
<dbReference type="RefSeq" id="XP_014153085.1">
    <property type="nucleotide sequence ID" value="XM_014297610.1"/>
</dbReference>
<gene>
    <name evidence="1" type="ORF">SARC_08418</name>
</gene>
<proteinExistence type="predicted"/>
<evidence type="ECO:0000313" key="2">
    <source>
        <dbReference type="Proteomes" id="UP000054560"/>
    </source>
</evidence>
<protein>
    <submittedName>
        <fullName evidence="1">Uncharacterized protein</fullName>
    </submittedName>
</protein>
<reference evidence="1 2" key="1">
    <citation type="submission" date="2011-02" db="EMBL/GenBank/DDBJ databases">
        <title>The Genome Sequence of Sphaeroforma arctica JP610.</title>
        <authorList>
            <consortium name="The Broad Institute Genome Sequencing Platform"/>
            <person name="Russ C."/>
            <person name="Cuomo C."/>
            <person name="Young S.K."/>
            <person name="Zeng Q."/>
            <person name="Gargeya S."/>
            <person name="Alvarado L."/>
            <person name="Berlin A."/>
            <person name="Chapman S.B."/>
            <person name="Chen Z."/>
            <person name="Freedman E."/>
            <person name="Gellesch M."/>
            <person name="Goldberg J."/>
            <person name="Griggs A."/>
            <person name="Gujja S."/>
            <person name="Heilman E."/>
            <person name="Heiman D."/>
            <person name="Howarth C."/>
            <person name="Mehta T."/>
            <person name="Neiman D."/>
            <person name="Pearson M."/>
            <person name="Roberts A."/>
            <person name="Saif S."/>
            <person name="Shea T."/>
            <person name="Shenoy N."/>
            <person name="Sisk P."/>
            <person name="Stolte C."/>
            <person name="Sykes S."/>
            <person name="White J."/>
            <person name="Yandava C."/>
            <person name="Burger G."/>
            <person name="Gray M.W."/>
            <person name="Holland P.W.H."/>
            <person name="King N."/>
            <person name="Lang F.B.F."/>
            <person name="Roger A.J."/>
            <person name="Ruiz-Trillo I."/>
            <person name="Haas B."/>
            <person name="Nusbaum C."/>
            <person name="Birren B."/>
        </authorList>
    </citation>
    <scope>NUCLEOTIDE SEQUENCE [LARGE SCALE GENOMIC DNA]</scope>
    <source>
        <strain evidence="1 2">JP610</strain>
    </source>
</reference>